<sequence length="69" mass="7705">MKGEGKDNQDKRLHKRKKLQDDASLLSSSPPPPPLFLSSPKLPQQHPISPSSLSSPRSSLKRPRLQHTD</sequence>
<evidence type="ECO:0000313" key="3">
    <source>
        <dbReference type="Proteomes" id="UP001187192"/>
    </source>
</evidence>
<keyword evidence="3" id="KW-1185">Reference proteome</keyword>
<dbReference type="EMBL" id="BTGU01000021">
    <property type="protein sequence ID" value="GMN45754.1"/>
    <property type="molecule type" value="Genomic_DNA"/>
</dbReference>
<protein>
    <submittedName>
        <fullName evidence="2">Uncharacterized protein</fullName>
    </submittedName>
</protein>
<feature type="compositionally biased region" description="Low complexity" evidence="1">
    <location>
        <begin position="36"/>
        <end position="58"/>
    </location>
</feature>
<name>A0AA88A4S5_FICCA</name>
<evidence type="ECO:0000313" key="2">
    <source>
        <dbReference type="EMBL" id="GMN45754.1"/>
    </source>
</evidence>
<dbReference type="Proteomes" id="UP001187192">
    <property type="component" value="Unassembled WGS sequence"/>
</dbReference>
<reference evidence="2" key="1">
    <citation type="submission" date="2023-07" db="EMBL/GenBank/DDBJ databases">
        <title>draft genome sequence of fig (Ficus carica).</title>
        <authorList>
            <person name="Takahashi T."/>
            <person name="Nishimura K."/>
        </authorList>
    </citation>
    <scope>NUCLEOTIDE SEQUENCE</scope>
</reference>
<feature type="region of interest" description="Disordered" evidence="1">
    <location>
        <begin position="1"/>
        <end position="69"/>
    </location>
</feature>
<feature type="compositionally biased region" description="Basic residues" evidence="1">
    <location>
        <begin position="59"/>
        <end position="69"/>
    </location>
</feature>
<feature type="compositionally biased region" description="Basic and acidic residues" evidence="1">
    <location>
        <begin position="1"/>
        <end position="11"/>
    </location>
</feature>
<evidence type="ECO:0000256" key="1">
    <source>
        <dbReference type="SAM" id="MobiDB-lite"/>
    </source>
</evidence>
<proteinExistence type="predicted"/>
<organism evidence="2 3">
    <name type="scientific">Ficus carica</name>
    <name type="common">Common fig</name>
    <dbReference type="NCBI Taxonomy" id="3494"/>
    <lineage>
        <taxon>Eukaryota</taxon>
        <taxon>Viridiplantae</taxon>
        <taxon>Streptophyta</taxon>
        <taxon>Embryophyta</taxon>
        <taxon>Tracheophyta</taxon>
        <taxon>Spermatophyta</taxon>
        <taxon>Magnoliopsida</taxon>
        <taxon>eudicotyledons</taxon>
        <taxon>Gunneridae</taxon>
        <taxon>Pentapetalae</taxon>
        <taxon>rosids</taxon>
        <taxon>fabids</taxon>
        <taxon>Rosales</taxon>
        <taxon>Moraceae</taxon>
        <taxon>Ficeae</taxon>
        <taxon>Ficus</taxon>
    </lineage>
</organism>
<accession>A0AA88A4S5</accession>
<dbReference type="AlphaFoldDB" id="A0AA88A4S5"/>
<gene>
    <name evidence="2" type="ORF">TIFTF001_014940</name>
</gene>
<comment type="caution">
    <text evidence="2">The sequence shown here is derived from an EMBL/GenBank/DDBJ whole genome shotgun (WGS) entry which is preliminary data.</text>
</comment>